<comment type="caution">
    <text evidence="3">The sequence shown here is derived from an EMBL/GenBank/DDBJ whole genome shotgun (WGS) entry which is preliminary data.</text>
</comment>
<dbReference type="PANTHER" id="PTHR34819">
    <property type="entry name" value="LARGE CYSTEINE-RICH PERIPLASMIC PROTEIN OMCB"/>
    <property type="match status" value="1"/>
</dbReference>
<dbReference type="AlphaFoldDB" id="A0A9X1X3T7"/>
<dbReference type="InterPro" id="IPR047589">
    <property type="entry name" value="DUF11_rpt"/>
</dbReference>
<name>A0A9X1X3T7_9GAMM</name>
<keyword evidence="4" id="KW-1185">Reference proteome</keyword>
<feature type="signal peptide" evidence="1">
    <location>
        <begin position="1"/>
        <end position="32"/>
    </location>
</feature>
<dbReference type="RefSeq" id="WP_241573400.1">
    <property type="nucleotide sequence ID" value="NZ_JAKUML010000020.1"/>
</dbReference>
<keyword evidence="1" id="KW-0732">Signal</keyword>
<evidence type="ECO:0000256" key="1">
    <source>
        <dbReference type="SAM" id="SignalP"/>
    </source>
</evidence>
<evidence type="ECO:0000313" key="4">
    <source>
        <dbReference type="Proteomes" id="UP001139701"/>
    </source>
</evidence>
<proteinExistence type="predicted"/>
<sequence length="788" mass="80375">MSQNFKLPRITQLATSIALALGGVAVVQTTQAAAPAAGSNINNIASATYNDASGNPQSVTSNQVTTTVLQVGSFTLVDNRTASANPNGSVSLSHTLTNTGNGSDTYTLALAQLTADNFDLNNLQVYLDANNDGVKDSNTPVTSVTLAPGASVGLIIESTVPSTVTTGQAQYTITATSAFDSATDTDTDTVVVTNGAVLRIEKAASVTSVSANGDIEYTLTYRNTGNAAAANVSITDNIDVSKVAYVLNSGRWNGSATALTDAAGGDPAGINYQVNATTGEMLISLDNVPANSTGTIKFKVTANTTNTANILNTASVFDDDDNDASTTPNGVTPTDSNQTVVTVTRTYSGTVNESTTNNYADAATLPGNVNQDNTVKENATIGTPVVFGNNTGSADAGPDQIVIHNTGTGVETYNVTVNQADLPAGSTVELFKSDGATPLTDTNGDGIVDTGPIAAGSTANIVAKVTLPSNYSTPINSATTDDVILTIDPVNNPSASANDTLKLSIVDVLARDIDFLADQQGQIQPGGTILYTHTLTNNGGFDEGVGTSVLTLTDPSTTHAGTMAGAVTSVYVDLNNDGVADIGELVTNFTSTGAGSLQDLLSQTGTAGLQPGESVNILVKVEAPLNATAGQYDLSTITITPTGTLGGLNAPATVQVVDRTVVNIGQLRLEKSQALDVNCDGLETTFTKGTLQAEPGQCIKYHIVATNDGNQQVTNVVMSDPVPAYTTVSTTAPAPAFTTGNTPVEAATGNPTVTVSNGSTGSVITTPGFAVDPLKQVVIEFTVKVDEN</sequence>
<dbReference type="NCBIfam" id="TIGR01451">
    <property type="entry name" value="B_ant_repeat"/>
    <property type="match status" value="2"/>
</dbReference>
<dbReference type="PANTHER" id="PTHR34819:SF5">
    <property type="entry name" value="CONSERVED REPEAT DOMAIN PROTEIN"/>
    <property type="match status" value="1"/>
</dbReference>
<dbReference type="Proteomes" id="UP001139701">
    <property type="component" value="Unassembled WGS sequence"/>
</dbReference>
<dbReference type="EMBL" id="JAKUML010000020">
    <property type="protein sequence ID" value="MCJ8147371.1"/>
    <property type="molecule type" value="Genomic_DNA"/>
</dbReference>
<reference evidence="3" key="1">
    <citation type="submission" date="2022-02" db="EMBL/GenBank/DDBJ databases">
        <title>Acinetobacter A3.8 sp. nov., isolated from Sediment (Zhairuo Island).</title>
        <authorList>
            <person name="Zheng K."/>
        </authorList>
    </citation>
    <scope>NUCLEOTIDE SEQUENCE</scope>
    <source>
        <strain evidence="3">A3.8</strain>
    </source>
</reference>
<evidence type="ECO:0000313" key="3">
    <source>
        <dbReference type="EMBL" id="MCJ8147371.1"/>
    </source>
</evidence>
<protein>
    <recommendedName>
        <fullName evidence="2">DUF11 domain-containing protein</fullName>
    </recommendedName>
</protein>
<dbReference type="Pfam" id="PF01345">
    <property type="entry name" value="DUF11"/>
    <property type="match status" value="1"/>
</dbReference>
<feature type="domain" description="DUF11" evidence="2">
    <location>
        <begin position="198"/>
        <end position="329"/>
    </location>
</feature>
<dbReference type="InterPro" id="IPR001434">
    <property type="entry name" value="OmcB-like_DUF11"/>
</dbReference>
<organism evidence="3 4">
    <name type="scientific">Acinetobacter sedimenti</name>
    <dbReference type="NCBI Taxonomy" id="2919922"/>
    <lineage>
        <taxon>Bacteria</taxon>
        <taxon>Pseudomonadati</taxon>
        <taxon>Pseudomonadota</taxon>
        <taxon>Gammaproteobacteria</taxon>
        <taxon>Moraxellales</taxon>
        <taxon>Moraxellaceae</taxon>
        <taxon>Acinetobacter</taxon>
    </lineage>
</organism>
<dbReference type="InterPro" id="IPR051172">
    <property type="entry name" value="Chlamydia_OmcB"/>
</dbReference>
<accession>A0A9X1X3T7</accession>
<gene>
    <name evidence="3" type="ORF">MKI79_10795</name>
</gene>
<evidence type="ECO:0000259" key="2">
    <source>
        <dbReference type="Pfam" id="PF01345"/>
    </source>
</evidence>
<feature type="chain" id="PRO_5040779989" description="DUF11 domain-containing protein" evidence="1">
    <location>
        <begin position="33"/>
        <end position="788"/>
    </location>
</feature>